<reference evidence="3 4" key="1">
    <citation type="submission" date="2020-06" db="EMBL/GenBank/DDBJ databases">
        <authorList>
            <person name="Jo H."/>
        </authorList>
    </citation>
    <scope>NUCLEOTIDE SEQUENCE [LARGE SCALE GENOMIC DNA]</scope>
    <source>
        <strain evidence="3 4">I46</strain>
    </source>
</reference>
<keyword evidence="2" id="KW-1133">Transmembrane helix</keyword>
<dbReference type="InterPro" id="IPR021449">
    <property type="entry name" value="DUF3099"/>
</dbReference>
<keyword evidence="2" id="KW-0472">Membrane</keyword>
<dbReference type="RefSeq" id="WP_178014153.1">
    <property type="nucleotide sequence ID" value="NZ_CP058316.1"/>
</dbReference>
<evidence type="ECO:0000256" key="2">
    <source>
        <dbReference type="SAM" id="Phobius"/>
    </source>
</evidence>
<feature type="compositionally biased region" description="Low complexity" evidence="1">
    <location>
        <begin position="96"/>
        <end position="108"/>
    </location>
</feature>
<proteinExistence type="predicted"/>
<feature type="transmembrane region" description="Helical" evidence="2">
    <location>
        <begin position="54"/>
        <end position="73"/>
    </location>
</feature>
<dbReference type="Pfam" id="PF11298">
    <property type="entry name" value="DUF3099"/>
    <property type="match status" value="1"/>
</dbReference>
<evidence type="ECO:0000313" key="3">
    <source>
        <dbReference type="EMBL" id="QLD12937.1"/>
    </source>
</evidence>
<protein>
    <submittedName>
        <fullName evidence="3">DUF3099 domain-containing protein</fullName>
    </submittedName>
</protein>
<feature type="region of interest" description="Disordered" evidence="1">
    <location>
        <begin position="1"/>
        <end position="20"/>
    </location>
</feature>
<dbReference type="Proteomes" id="UP000509638">
    <property type="component" value="Chromosome"/>
</dbReference>
<feature type="compositionally biased region" description="Polar residues" evidence="1">
    <location>
        <begin position="1"/>
        <end position="12"/>
    </location>
</feature>
<organism evidence="3 4">
    <name type="scientific">Microbacterium oleivorans</name>
    <dbReference type="NCBI Taxonomy" id="273677"/>
    <lineage>
        <taxon>Bacteria</taxon>
        <taxon>Bacillati</taxon>
        <taxon>Actinomycetota</taxon>
        <taxon>Actinomycetes</taxon>
        <taxon>Micrococcales</taxon>
        <taxon>Microbacteriaceae</taxon>
        <taxon>Microbacterium</taxon>
    </lineage>
</organism>
<sequence length="118" mass="12716">MKHHSATPSATSLPRAPHDDSTRRMTKYFIMMAVRVVCFILMVVIAPYGWHTAVLAVGAVFLPYFAVIVANVGDDVREAPAVSPLSALPERPEPAPTATAQPAAPAPTVIEIRESRPE</sequence>
<feature type="region of interest" description="Disordered" evidence="1">
    <location>
        <begin position="83"/>
        <end position="118"/>
    </location>
</feature>
<feature type="transmembrane region" description="Helical" evidence="2">
    <location>
        <begin position="28"/>
        <end position="48"/>
    </location>
</feature>
<keyword evidence="2" id="KW-0812">Transmembrane</keyword>
<evidence type="ECO:0000313" key="4">
    <source>
        <dbReference type="Proteomes" id="UP000509638"/>
    </source>
</evidence>
<name>A0A7D5IU75_9MICO</name>
<accession>A0A7D5IU75</accession>
<dbReference type="EMBL" id="CP058316">
    <property type="protein sequence ID" value="QLD12937.1"/>
    <property type="molecule type" value="Genomic_DNA"/>
</dbReference>
<evidence type="ECO:0000256" key="1">
    <source>
        <dbReference type="SAM" id="MobiDB-lite"/>
    </source>
</evidence>
<gene>
    <name evidence="3" type="ORF">HW566_14800</name>
</gene>
<dbReference type="AlphaFoldDB" id="A0A7D5IU75"/>